<keyword evidence="1" id="KW-0001">2Fe-2S</keyword>
<reference evidence="7" key="1">
    <citation type="journal article" date="2019" name="Int. J. Syst. Evol. Microbiol.">
        <title>The Global Catalogue of Microorganisms (GCM) 10K type strain sequencing project: providing services to taxonomists for standard genome sequencing and annotation.</title>
        <authorList>
            <consortium name="The Broad Institute Genomics Platform"/>
            <consortium name="The Broad Institute Genome Sequencing Center for Infectious Disease"/>
            <person name="Wu L."/>
            <person name="Ma J."/>
        </authorList>
    </citation>
    <scope>NUCLEOTIDE SEQUENCE [LARGE SCALE GENOMIC DNA]</scope>
    <source>
        <strain evidence="7">CCUG 49018</strain>
    </source>
</reference>
<keyword evidence="7" id="KW-1185">Reference proteome</keyword>
<proteinExistence type="predicted"/>
<dbReference type="EMBL" id="JBHTMB010000066">
    <property type="protein sequence ID" value="MFD1233561.1"/>
    <property type="molecule type" value="Genomic_DNA"/>
</dbReference>
<evidence type="ECO:0000256" key="4">
    <source>
        <dbReference type="ARBA" id="ARBA00023014"/>
    </source>
</evidence>
<gene>
    <name evidence="6" type="ORF">ACFQ34_09735</name>
</gene>
<dbReference type="InterPro" id="IPR042216">
    <property type="entry name" value="MitoNEET_CISD"/>
</dbReference>
<feature type="domain" description="Iron-binding zinc finger CDGSH type" evidence="5">
    <location>
        <begin position="25"/>
        <end position="69"/>
    </location>
</feature>
<dbReference type="Pfam" id="PF09360">
    <property type="entry name" value="zf-CDGSH"/>
    <property type="match status" value="1"/>
</dbReference>
<organism evidence="6 7">
    <name type="scientific">Pseudonocardia benzenivorans</name>
    <dbReference type="NCBI Taxonomy" id="228005"/>
    <lineage>
        <taxon>Bacteria</taxon>
        <taxon>Bacillati</taxon>
        <taxon>Actinomycetota</taxon>
        <taxon>Actinomycetes</taxon>
        <taxon>Pseudonocardiales</taxon>
        <taxon>Pseudonocardiaceae</taxon>
        <taxon>Pseudonocardia</taxon>
    </lineage>
</organism>
<evidence type="ECO:0000313" key="6">
    <source>
        <dbReference type="EMBL" id="MFD1233561.1"/>
    </source>
</evidence>
<name>A0ABW3VFM2_9PSEU</name>
<protein>
    <submittedName>
        <fullName evidence="6">CDGSH iron-sulfur domain-containing protein</fullName>
    </submittedName>
</protein>
<comment type="caution">
    <text evidence="6">The sequence shown here is derived from an EMBL/GenBank/DDBJ whole genome shotgun (WGS) entry which is preliminary data.</text>
</comment>
<dbReference type="RefSeq" id="WP_339123817.1">
    <property type="nucleotide sequence ID" value="NZ_BAABKS010000005.1"/>
</dbReference>
<keyword evidence="3" id="KW-0408">Iron</keyword>
<evidence type="ECO:0000313" key="7">
    <source>
        <dbReference type="Proteomes" id="UP001597182"/>
    </source>
</evidence>
<keyword evidence="4" id="KW-0411">Iron-sulfur</keyword>
<dbReference type="Gene3D" id="3.40.5.90">
    <property type="entry name" value="CDGSH iron-sulfur domain, mitoNEET-type"/>
    <property type="match status" value="1"/>
</dbReference>
<evidence type="ECO:0000256" key="1">
    <source>
        <dbReference type="ARBA" id="ARBA00022714"/>
    </source>
</evidence>
<dbReference type="SMART" id="SM00704">
    <property type="entry name" value="ZnF_CDGSH"/>
    <property type="match status" value="1"/>
</dbReference>
<keyword evidence="2" id="KW-0479">Metal-binding</keyword>
<dbReference type="Proteomes" id="UP001597182">
    <property type="component" value="Unassembled WGS sequence"/>
</dbReference>
<dbReference type="InterPro" id="IPR018967">
    <property type="entry name" value="FeS-contain_CDGSH-typ"/>
</dbReference>
<evidence type="ECO:0000259" key="5">
    <source>
        <dbReference type="SMART" id="SM00704"/>
    </source>
</evidence>
<sequence length="74" mass="8374">MVEHRLGRPEPTRIVLTEEGPALVSGPVELELPDGSRVRSDRAVTAVCHCRRSKRYPICDASHRRKVRQEGREA</sequence>
<accession>A0ABW3VFM2</accession>
<evidence type="ECO:0000256" key="3">
    <source>
        <dbReference type="ARBA" id="ARBA00023004"/>
    </source>
</evidence>
<evidence type="ECO:0000256" key="2">
    <source>
        <dbReference type="ARBA" id="ARBA00022723"/>
    </source>
</evidence>